<feature type="domain" description="G-protein coupled receptors family 1 profile" evidence="12">
    <location>
        <begin position="121"/>
        <end position="385"/>
    </location>
</feature>
<evidence type="ECO:0000256" key="8">
    <source>
        <dbReference type="ARBA" id="ARBA00023224"/>
    </source>
</evidence>
<feature type="transmembrane region" description="Helical" evidence="11">
    <location>
        <begin position="363"/>
        <end position="387"/>
    </location>
</feature>
<evidence type="ECO:0000256" key="6">
    <source>
        <dbReference type="ARBA" id="ARBA00023136"/>
    </source>
</evidence>
<sequence length="690" mass="77560">MIDTLSSTINSNHQLNHGFNCPSLDLRVNSVAILGTIAATKVVNKSDLPFSESSLSTVNCSQLLSSQSINETLFSDFNDDLGEESPNESGNFEYVDLTQVNGVCLIFILLYSMVILFSILGNIIVACTVICNRKMQTVVNYYIVNLAFCDFLIGFFVAPIKLIELTVPASWSILNDNLCTALNYLQTVIVFTSVLTLVAICFERYFAVVHPLRSRVHQSKSRTIKILHGVWYIPLVAAGPFLMPSKAYPNRLTSPLGTIERLTCFVNFSPAFRAKYYTCLFIFFYLIPLLFIGWTCFQIARCLIKQTILQREGLLRRQEVNRRKVAKMILVVVFAFTISWTPYFLVSIVTQYQEVNFMTKHNYFFTMLCINLFAFLNSSINPLIYVLMSTRFRLGFTNILRLMLCISSHEELEDSDRIVSGDQHHNHNNLHGQANNSQQSTNQSQQLTRKNENDDPSKVKSLTHMAKYRHRLVMFICGQVSHLSTDSGHSESSPPVSGCLPDKPTEKLDKTDPGKRSDGIKIESKAECLLINGSNLTSNVPQVNNCLPSITVSTHLQQPNVTSLGLSPNSVASSFIPHLIQSDCTEGSGETQGITLNDSRFSKRRYSDNFLFAIKFDNNPLNESETGNNDNKLINNPLDKEHSLASNKLSQICLNVDDSPNNNLNNDYQSGQINYNRSKSEPHFITSTQL</sequence>
<evidence type="ECO:0000256" key="7">
    <source>
        <dbReference type="ARBA" id="ARBA00023170"/>
    </source>
</evidence>
<feature type="transmembrane region" description="Helical" evidence="11">
    <location>
        <begin position="142"/>
        <end position="163"/>
    </location>
</feature>
<keyword evidence="8 9" id="KW-0807">Transducer</keyword>
<feature type="region of interest" description="Disordered" evidence="10">
    <location>
        <begin position="420"/>
        <end position="458"/>
    </location>
</feature>
<dbReference type="PROSITE" id="PS00237">
    <property type="entry name" value="G_PROTEIN_RECEP_F1_1"/>
    <property type="match status" value="1"/>
</dbReference>
<comment type="similarity">
    <text evidence="2 9">Belongs to the G-protein coupled receptor 1 family.</text>
</comment>
<organism evidence="13 14">
    <name type="scientific">Tetranychus urticae</name>
    <name type="common">Two-spotted spider mite</name>
    <dbReference type="NCBI Taxonomy" id="32264"/>
    <lineage>
        <taxon>Eukaryota</taxon>
        <taxon>Metazoa</taxon>
        <taxon>Ecdysozoa</taxon>
        <taxon>Arthropoda</taxon>
        <taxon>Chelicerata</taxon>
        <taxon>Arachnida</taxon>
        <taxon>Acari</taxon>
        <taxon>Acariformes</taxon>
        <taxon>Trombidiformes</taxon>
        <taxon>Prostigmata</taxon>
        <taxon>Eleutherengona</taxon>
        <taxon>Raphignathae</taxon>
        <taxon>Tetranychoidea</taxon>
        <taxon>Tetranychidae</taxon>
        <taxon>Tetranychus</taxon>
    </lineage>
</organism>
<reference evidence="14" key="1">
    <citation type="submission" date="2011-08" db="EMBL/GenBank/DDBJ databases">
        <authorList>
            <person name="Rombauts S."/>
        </authorList>
    </citation>
    <scope>NUCLEOTIDE SEQUENCE</scope>
    <source>
        <strain evidence="14">London</strain>
    </source>
</reference>
<feature type="transmembrane region" description="Helical" evidence="11">
    <location>
        <begin position="325"/>
        <end position="343"/>
    </location>
</feature>
<feature type="transmembrane region" description="Helical" evidence="11">
    <location>
        <begin position="183"/>
        <end position="202"/>
    </location>
</feature>
<feature type="compositionally biased region" description="Polar residues" evidence="10">
    <location>
        <begin position="668"/>
        <end position="677"/>
    </location>
</feature>
<evidence type="ECO:0000256" key="3">
    <source>
        <dbReference type="ARBA" id="ARBA00022692"/>
    </source>
</evidence>
<dbReference type="HOGENOM" id="CLU_399203_0_0_1"/>
<dbReference type="PRINTS" id="PR00237">
    <property type="entry name" value="GPCRRHODOPSN"/>
</dbReference>
<evidence type="ECO:0000256" key="10">
    <source>
        <dbReference type="SAM" id="MobiDB-lite"/>
    </source>
</evidence>
<feature type="region of interest" description="Disordered" evidence="10">
    <location>
        <begin position="484"/>
        <end position="518"/>
    </location>
</feature>
<dbReference type="KEGG" id="tut:107360082"/>
<dbReference type="PROSITE" id="PS50262">
    <property type="entry name" value="G_PROTEIN_RECEP_F1_2"/>
    <property type="match status" value="1"/>
</dbReference>
<dbReference type="PANTHER" id="PTHR45695:SF15">
    <property type="entry name" value="OPSIN RH2"/>
    <property type="match status" value="1"/>
</dbReference>
<name>T1K1J0_TETUR</name>
<feature type="region of interest" description="Disordered" evidence="10">
    <location>
        <begin position="660"/>
        <end position="690"/>
    </location>
</feature>
<dbReference type="EnsemblMetazoa" id="tetur04g01570.1">
    <property type="protein sequence ID" value="tetur04g01570.1"/>
    <property type="gene ID" value="tetur04g01570"/>
</dbReference>
<dbReference type="CDD" id="cd14993">
    <property type="entry name" value="7tmA_CCKR-like"/>
    <property type="match status" value="1"/>
</dbReference>
<evidence type="ECO:0000313" key="14">
    <source>
        <dbReference type="Proteomes" id="UP000015104"/>
    </source>
</evidence>
<keyword evidence="5 9" id="KW-0297">G-protein coupled receptor</keyword>
<evidence type="ECO:0000256" key="1">
    <source>
        <dbReference type="ARBA" id="ARBA00004141"/>
    </source>
</evidence>
<evidence type="ECO:0000256" key="5">
    <source>
        <dbReference type="ARBA" id="ARBA00023040"/>
    </source>
</evidence>
<dbReference type="AlphaFoldDB" id="T1K1J0"/>
<feature type="compositionally biased region" description="Polar residues" evidence="10">
    <location>
        <begin position="484"/>
        <end position="495"/>
    </location>
</feature>
<dbReference type="eggNOG" id="KOG3656">
    <property type="taxonomic scope" value="Eukaryota"/>
</dbReference>
<evidence type="ECO:0000313" key="13">
    <source>
        <dbReference type="EnsemblMetazoa" id="tetur04g01570.1"/>
    </source>
</evidence>
<feature type="compositionally biased region" description="Basic and acidic residues" evidence="10">
    <location>
        <begin position="449"/>
        <end position="458"/>
    </location>
</feature>
<feature type="compositionally biased region" description="Low complexity" evidence="10">
    <location>
        <begin position="433"/>
        <end position="446"/>
    </location>
</feature>
<comment type="subcellular location">
    <subcellularLocation>
        <location evidence="1">Membrane</location>
        <topology evidence="1">Multi-pass membrane protein</topology>
    </subcellularLocation>
</comment>
<dbReference type="SUPFAM" id="SSF81321">
    <property type="entry name" value="Family A G protein-coupled receptor-like"/>
    <property type="match status" value="1"/>
</dbReference>
<dbReference type="GO" id="GO:0004930">
    <property type="term" value="F:G protein-coupled receptor activity"/>
    <property type="evidence" value="ECO:0007669"/>
    <property type="project" value="UniProtKB-KW"/>
</dbReference>
<keyword evidence="4 11" id="KW-1133">Transmembrane helix</keyword>
<evidence type="ECO:0000256" key="9">
    <source>
        <dbReference type="RuleBase" id="RU000688"/>
    </source>
</evidence>
<dbReference type="EMBL" id="CAEY01001352">
    <property type="status" value="NOT_ANNOTATED_CDS"/>
    <property type="molecule type" value="Genomic_DNA"/>
</dbReference>
<feature type="transmembrane region" description="Helical" evidence="11">
    <location>
        <begin position="105"/>
        <end position="130"/>
    </location>
</feature>
<dbReference type="Proteomes" id="UP000015104">
    <property type="component" value="Unassembled WGS sequence"/>
</dbReference>
<protein>
    <recommendedName>
        <fullName evidence="12">G-protein coupled receptors family 1 profile domain-containing protein</fullName>
    </recommendedName>
</protein>
<dbReference type="InterPro" id="IPR017452">
    <property type="entry name" value="GPCR_Rhodpsn_7TM"/>
</dbReference>
<keyword evidence="7 9" id="KW-0675">Receptor</keyword>
<dbReference type="OMA" id="CVSTHDE"/>
<evidence type="ECO:0000256" key="4">
    <source>
        <dbReference type="ARBA" id="ARBA00022989"/>
    </source>
</evidence>
<evidence type="ECO:0000259" key="12">
    <source>
        <dbReference type="PROSITE" id="PS50262"/>
    </source>
</evidence>
<dbReference type="PANTHER" id="PTHR45695">
    <property type="entry name" value="LEUCOKININ RECEPTOR-RELATED"/>
    <property type="match status" value="1"/>
</dbReference>
<keyword evidence="14" id="KW-1185">Reference proteome</keyword>
<dbReference type="OrthoDB" id="2101615at2759"/>
<evidence type="ECO:0000256" key="2">
    <source>
        <dbReference type="ARBA" id="ARBA00010663"/>
    </source>
</evidence>
<dbReference type="Gene3D" id="1.20.1070.10">
    <property type="entry name" value="Rhodopsin 7-helix transmembrane proteins"/>
    <property type="match status" value="1"/>
</dbReference>
<feature type="transmembrane region" description="Helical" evidence="11">
    <location>
        <begin position="223"/>
        <end position="243"/>
    </location>
</feature>
<accession>T1K1J0</accession>
<evidence type="ECO:0000256" key="11">
    <source>
        <dbReference type="SAM" id="Phobius"/>
    </source>
</evidence>
<dbReference type="InterPro" id="IPR000276">
    <property type="entry name" value="GPCR_Rhodpsn"/>
</dbReference>
<proteinExistence type="inferred from homology"/>
<dbReference type="Pfam" id="PF00001">
    <property type="entry name" value="7tm_1"/>
    <property type="match status" value="1"/>
</dbReference>
<gene>
    <name evidence="13" type="primary">107360082</name>
</gene>
<reference evidence="13" key="2">
    <citation type="submission" date="2015-06" db="UniProtKB">
        <authorList>
            <consortium name="EnsemblMetazoa"/>
        </authorList>
    </citation>
    <scope>IDENTIFICATION</scope>
</reference>
<dbReference type="GO" id="GO:0005886">
    <property type="term" value="C:plasma membrane"/>
    <property type="evidence" value="ECO:0007669"/>
    <property type="project" value="TreeGrafter"/>
</dbReference>
<keyword evidence="6 11" id="KW-0472">Membrane</keyword>
<keyword evidence="3 9" id="KW-0812">Transmembrane</keyword>
<feature type="compositionally biased region" description="Basic and acidic residues" evidence="10">
    <location>
        <begin position="503"/>
        <end position="518"/>
    </location>
</feature>
<dbReference type="SMART" id="SM01381">
    <property type="entry name" value="7TM_GPCR_Srsx"/>
    <property type="match status" value="1"/>
</dbReference>
<feature type="transmembrane region" description="Helical" evidence="11">
    <location>
        <begin position="282"/>
        <end position="304"/>
    </location>
</feature>